<keyword evidence="3" id="KW-1003">Cell membrane</keyword>
<dbReference type="FunFam" id="3.80.10.10:FF:000383">
    <property type="entry name" value="Leucine-rich repeat receptor protein kinase EMS1"/>
    <property type="match status" value="1"/>
</dbReference>
<dbReference type="PROSITE" id="PS00107">
    <property type="entry name" value="PROTEIN_KINASE_ATP"/>
    <property type="match status" value="1"/>
</dbReference>
<evidence type="ECO:0000259" key="20">
    <source>
        <dbReference type="PROSITE" id="PS50878"/>
    </source>
</evidence>
<reference evidence="21" key="2">
    <citation type="submission" date="2013-04" db="UniProtKB">
        <authorList>
            <consortium name="EnsemblPlants"/>
        </authorList>
    </citation>
    <scope>IDENTIFICATION</scope>
</reference>
<evidence type="ECO:0000256" key="13">
    <source>
        <dbReference type="ARBA" id="ARBA00023136"/>
    </source>
</evidence>
<evidence type="ECO:0000256" key="12">
    <source>
        <dbReference type="ARBA" id="ARBA00022989"/>
    </source>
</evidence>
<dbReference type="PANTHER" id="PTHR48053:SF22">
    <property type="entry name" value="MDIS1-INTERACTING RECEPTOR LIKE KINASE 2-LIKE"/>
    <property type="match status" value="1"/>
</dbReference>
<dbReference type="InterPro" id="IPR032675">
    <property type="entry name" value="LRR_dom_sf"/>
</dbReference>
<dbReference type="InterPro" id="IPR051716">
    <property type="entry name" value="Plant_RL_S/T_kinase"/>
</dbReference>
<evidence type="ECO:0000256" key="10">
    <source>
        <dbReference type="ARBA" id="ARBA00022777"/>
    </source>
</evidence>
<dbReference type="PROSITE" id="PS50011">
    <property type="entry name" value="PROTEIN_KINASE_DOM"/>
    <property type="match status" value="1"/>
</dbReference>
<dbReference type="PANTHER" id="PTHR48053">
    <property type="entry name" value="LEUCINE RICH REPEAT FAMILY PROTEIN, EXPRESSED"/>
    <property type="match status" value="1"/>
</dbReference>
<dbReference type="SUPFAM" id="SSF56112">
    <property type="entry name" value="Protein kinase-like (PK-like)"/>
    <property type="match status" value="1"/>
</dbReference>
<comment type="catalytic activity">
    <reaction evidence="17">
        <text>L-seryl-[protein] + ATP = O-phospho-L-seryl-[protein] + ADP + H(+)</text>
        <dbReference type="Rhea" id="RHEA:17989"/>
        <dbReference type="Rhea" id="RHEA-COMP:9863"/>
        <dbReference type="Rhea" id="RHEA-COMP:11604"/>
        <dbReference type="ChEBI" id="CHEBI:15378"/>
        <dbReference type="ChEBI" id="CHEBI:29999"/>
        <dbReference type="ChEBI" id="CHEBI:30616"/>
        <dbReference type="ChEBI" id="CHEBI:83421"/>
        <dbReference type="ChEBI" id="CHEBI:456216"/>
        <dbReference type="EC" id="2.7.11.1"/>
    </reaction>
</comment>
<dbReference type="SMART" id="SM00369">
    <property type="entry name" value="LRR_TYP"/>
    <property type="match status" value="4"/>
</dbReference>
<proteinExistence type="predicted"/>
<dbReference type="Gene3D" id="3.30.1490.310">
    <property type="match status" value="1"/>
</dbReference>
<dbReference type="PROSITE" id="PS50878">
    <property type="entry name" value="RT_POL"/>
    <property type="match status" value="1"/>
</dbReference>
<dbReference type="InterPro" id="IPR011009">
    <property type="entry name" value="Kinase-like_dom_sf"/>
</dbReference>
<dbReference type="Pfam" id="PF00560">
    <property type="entry name" value="LRR_1"/>
    <property type="match status" value="4"/>
</dbReference>
<dbReference type="EC" id="2.7.11.1" evidence="2"/>
<dbReference type="FunFam" id="3.30.200.20:FF:001158">
    <property type="entry name" value="Os01g0296000 protein"/>
    <property type="match status" value="1"/>
</dbReference>
<dbReference type="STRING" id="4533.J3KZ08"/>
<evidence type="ECO:0000256" key="3">
    <source>
        <dbReference type="ARBA" id="ARBA00022475"/>
    </source>
</evidence>
<keyword evidence="4" id="KW-0723">Serine/threonine-protein kinase</keyword>
<keyword evidence="13" id="KW-0472">Membrane</keyword>
<keyword evidence="11 18" id="KW-0067">ATP-binding</keyword>
<evidence type="ECO:0000256" key="6">
    <source>
        <dbReference type="ARBA" id="ARBA00022692"/>
    </source>
</evidence>
<dbReference type="InterPro" id="IPR001611">
    <property type="entry name" value="Leu-rich_rpt"/>
</dbReference>
<keyword evidence="14" id="KW-0675">Receptor</keyword>
<dbReference type="Gene3D" id="3.30.200.20">
    <property type="entry name" value="Phosphorylase Kinase, domain 1"/>
    <property type="match status" value="1"/>
</dbReference>
<evidence type="ECO:0000256" key="4">
    <source>
        <dbReference type="ARBA" id="ARBA00022527"/>
    </source>
</evidence>
<accession>J3KZ08</accession>
<comment type="catalytic activity">
    <reaction evidence="16">
        <text>L-threonyl-[protein] + ATP = O-phospho-L-threonyl-[protein] + ADP + H(+)</text>
        <dbReference type="Rhea" id="RHEA:46608"/>
        <dbReference type="Rhea" id="RHEA-COMP:11060"/>
        <dbReference type="Rhea" id="RHEA-COMP:11605"/>
        <dbReference type="ChEBI" id="CHEBI:15378"/>
        <dbReference type="ChEBI" id="CHEBI:30013"/>
        <dbReference type="ChEBI" id="CHEBI:30616"/>
        <dbReference type="ChEBI" id="CHEBI:61977"/>
        <dbReference type="ChEBI" id="CHEBI:456216"/>
        <dbReference type="EC" id="2.7.11.1"/>
    </reaction>
</comment>
<evidence type="ECO:0000256" key="9">
    <source>
        <dbReference type="ARBA" id="ARBA00022741"/>
    </source>
</evidence>
<dbReference type="FunFam" id="3.80.10.10:FF:000095">
    <property type="entry name" value="LRR receptor-like serine/threonine-protein kinase GSO1"/>
    <property type="match status" value="1"/>
</dbReference>
<evidence type="ECO:0000256" key="11">
    <source>
        <dbReference type="ARBA" id="ARBA00022840"/>
    </source>
</evidence>
<name>J3KZ08_ORYBR</name>
<protein>
    <recommendedName>
        <fullName evidence="2">non-specific serine/threonine protein kinase</fullName>
        <ecNumber evidence="2">2.7.11.1</ecNumber>
    </recommendedName>
</protein>
<keyword evidence="5" id="KW-0433">Leucine-rich repeat</keyword>
<dbReference type="Pfam" id="PF13855">
    <property type="entry name" value="LRR_8"/>
    <property type="match status" value="3"/>
</dbReference>
<dbReference type="InterPro" id="IPR045381">
    <property type="entry name" value="BRI1_island_dom"/>
</dbReference>
<evidence type="ECO:0000256" key="5">
    <source>
        <dbReference type="ARBA" id="ARBA00022614"/>
    </source>
</evidence>
<dbReference type="Pfam" id="PF13966">
    <property type="entry name" value="zf-RVT"/>
    <property type="match status" value="1"/>
</dbReference>
<feature type="domain" description="Protein kinase" evidence="19">
    <location>
        <begin position="1281"/>
        <end position="1548"/>
    </location>
</feature>
<dbReference type="EnsemblPlants" id="OB01G22140.1">
    <property type="protein sequence ID" value="OB01G22140.1"/>
    <property type="gene ID" value="OB01G22140"/>
</dbReference>
<reference evidence="21" key="1">
    <citation type="journal article" date="2013" name="Nat. Commun.">
        <title>Whole-genome sequencing of Oryza brachyantha reveals mechanisms underlying Oryza genome evolution.</title>
        <authorList>
            <person name="Chen J."/>
            <person name="Huang Q."/>
            <person name="Gao D."/>
            <person name="Wang J."/>
            <person name="Lang Y."/>
            <person name="Liu T."/>
            <person name="Li B."/>
            <person name="Bai Z."/>
            <person name="Luis Goicoechea J."/>
            <person name="Liang C."/>
            <person name="Chen C."/>
            <person name="Zhang W."/>
            <person name="Sun S."/>
            <person name="Liao Y."/>
            <person name="Zhang X."/>
            <person name="Yang L."/>
            <person name="Song C."/>
            <person name="Wang M."/>
            <person name="Shi J."/>
            <person name="Liu G."/>
            <person name="Liu J."/>
            <person name="Zhou H."/>
            <person name="Zhou W."/>
            <person name="Yu Q."/>
            <person name="An N."/>
            <person name="Chen Y."/>
            <person name="Cai Q."/>
            <person name="Wang B."/>
            <person name="Liu B."/>
            <person name="Min J."/>
            <person name="Huang Y."/>
            <person name="Wu H."/>
            <person name="Li Z."/>
            <person name="Zhang Y."/>
            <person name="Yin Y."/>
            <person name="Song W."/>
            <person name="Jiang J."/>
            <person name="Jackson S.A."/>
            <person name="Wing R.A."/>
            <person name="Wang J."/>
            <person name="Chen M."/>
        </authorList>
    </citation>
    <scope>NUCLEOTIDE SEQUENCE [LARGE SCALE GENOMIC DNA]</scope>
    <source>
        <strain evidence="21">cv. IRGC 101232</strain>
    </source>
</reference>
<feature type="binding site" evidence="18">
    <location>
        <position position="1310"/>
    </location>
    <ligand>
        <name>ATP</name>
        <dbReference type="ChEBI" id="CHEBI:30616"/>
    </ligand>
</feature>
<keyword evidence="9 18" id="KW-0547">Nucleotide-binding</keyword>
<keyword evidence="8" id="KW-0677">Repeat</keyword>
<dbReference type="Proteomes" id="UP000006038">
    <property type="component" value="Chromosome 1"/>
</dbReference>
<evidence type="ECO:0000313" key="22">
    <source>
        <dbReference type="Proteomes" id="UP000006038"/>
    </source>
</evidence>
<evidence type="ECO:0000256" key="17">
    <source>
        <dbReference type="ARBA" id="ARBA00048679"/>
    </source>
</evidence>
<dbReference type="InterPro" id="IPR017441">
    <property type="entry name" value="Protein_kinase_ATP_BS"/>
</dbReference>
<evidence type="ECO:0000313" key="21">
    <source>
        <dbReference type="EnsemblPlants" id="OB01G22140.1"/>
    </source>
</evidence>
<dbReference type="HOGENOM" id="CLU_245562_0_0_1"/>
<comment type="subcellular location">
    <subcellularLocation>
        <location evidence="1">Cell membrane</location>
        <topology evidence="1">Single-pass type I membrane protein</topology>
    </subcellularLocation>
</comment>
<dbReference type="InterPro" id="IPR000719">
    <property type="entry name" value="Prot_kinase_dom"/>
</dbReference>
<feature type="domain" description="Reverse transcriptase" evidence="20">
    <location>
        <begin position="1"/>
        <end position="105"/>
    </location>
</feature>
<keyword evidence="4" id="KW-0808">Transferase</keyword>
<evidence type="ECO:0000256" key="18">
    <source>
        <dbReference type="PROSITE-ProRule" id="PRU10141"/>
    </source>
</evidence>
<keyword evidence="6" id="KW-0812">Transmembrane</keyword>
<dbReference type="PROSITE" id="PS00109">
    <property type="entry name" value="PROTEIN_KINASE_TYR"/>
    <property type="match status" value="1"/>
</dbReference>
<dbReference type="eggNOG" id="KOG1075">
    <property type="taxonomic scope" value="Eukaryota"/>
</dbReference>
<evidence type="ECO:0000256" key="8">
    <source>
        <dbReference type="ARBA" id="ARBA00022737"/>
    </source>
</evidence>
<evidence type="ECO:0000256" key="2">
    <source>
        <dbReference type="ARBA" id="ARBA00012513"/>
    </source>
</evidence>
<dbReference type="SUPFAM" id="SSF52058">
    <property type="entry name" value="L domain-like"/>
    <property type="match status" value="1"/>
</dbReference>
<keyword evidence="15" id="KW-0325">Glycoprotein</keyword>
<sequence length="1569" mass="173311">MDPLQRLLEIATAEGLLSDLGDRAAKFKVSLYADDAAIFIKPTHHDASNMIRILQLFGEATGLQVNLNKSSVTAISCTSIDLDEVLHPFTGLRANFPMTYLGLPLTIRKIRKVHLQYLIDRIKSRLAGWKQKLLSTGGQITLVLSVLSSMPTYAMTVLKISSMPTYAMTVLKIPKQITQEIDKARRKFPWAGNEQLYGGKCKVNWQRVCRPTRYGGLGIPDIQKMGIALRLCWLWYEWVAPTKPWTGTQTPCDEKDEEIFAASTIVTLGDGRKASFWGSTWASATSLKKLVPNLYKHSKRKNMTVSEALEDDRWIDDIRHNLTQPLIAKFITVFSCLQDRNIVLAPGMEDTIKWNWTSSGEYTAKSAYRMQFIGSIPFALAHIRKCWAPTKCKFFTWLLIQNRIWTADRLQQRQWPNEYFCQLCYRNLETAEHLFKDCPYVRRVWSVALARLRGGHHPPNGDDTHNLKEWKQEWRLAKLMPIHRPQIFSSSATLFSLLQLVAGIFLLRPRIFACSQQPPRGGQKKNQVMAAFANFSSQPANTWPASVLDDLQLLEQFRIAVPSKTTLAGWSGSDGACRFPGAGCGRDGQLTSISFAGVSLHVNFSAVASTLLQLRTVEEVTIHDGNVSGVLSSAKGIACGLKLRLLDLSGNGGLAGSVADVDELASLCSGLRVLNLSAARVGVLNVDGQEGAGAGMGLSRLEVLDLSDSRVAGEDDLKWMIHAGAGRIRQLSLAGNRISGEVPVFTDCSGLEHLDLSGNAMSGAVAAGVLSGCSRLSTLNLSSNSLEGEFLPDVTHLLSLTALDLSRNNFSGEIPSNVLSKLARLKTVTFSFNYFNSSIPDALAALPELEVIDLSSNMLTGVIPAALCSLNASSKLLQVLYLQNNYLTGSIPETISSCTRLVSLDLSLNYIQGEIPSSLGKINGLRDLVLWQNMLTGEIPASLAAIRSLENLIVDYNALAGSIPPGLANCIELKILSLASNQLSGPIPMWLGQLDKLEILRLGNNSFSGPVPPELGDCKSLVWLDLNSNKLEGAIPPTLAEQSGMATKTMFTSTLAQNLWYLRNDEMSISQCHGTGSLIPLTGIRSDDLNRMPSTKSCNFHPKNIGNTDIQTIEFSMVFLDLSFNQLNSTIPMELGNMHYLVILNLGHNQLYGMIPKELDGARVLMVLDLSHNKLEGPIPTSFSKLLMLLEINLSNNRLNGSIPNNWALSMFPRSQYENNSGLCGLPLPPFLLISLWILCRRKKYKMHDVPGDLQQGNVFSIWNYDGGNAYERIIEVTENFSEKYCIGAGGHGSVYVAKFSASEIFAVKKIHITEDDHLINEQMFYREIEAMLQIRHRNIVKIFGYCSTERDKFIVYEYMNGGSLSSVLKSYRSASKLDWMQRLCIAQDVAHALSYLHHDCSDPIVHRDVTANNILLDLEFRACLSDFGIAKILGADGSNNTRLAGTKGYLAPELAYTTRVTEKCDVYSFGVVVLELLMGSHPGDFVLSISCPSKKRTPMKDLLDPRLPLPEGEVAREVFGLILAALQCLRPNPSTRPTMQSAIHMFSNVAGTVDLDYLHADIPKFFLL</sequence>
<evidence type="ECO:0000256" key="14">
    <source>
        <dbReference type="ARBA" id="ARBA00023170"/>
    </source>
</evidence>
<dbReference type="InterPro" id="IPR000477">
    <property type="entry name" value="RT_dom"/>
</dbReference>
<evidence type="ECO:0000256" key="1">
    <source>
        <dbReference type="ARBA" id="ARBA00004251"/>
    </source>
</evidence>
<keyword evidence="12" id="KW-1133">Transmembrane helix</keyword>
<evidence type="ECO:0000256" key="15">
    <source>
        <dbReference type="ARBA" id="ARBA00023180"/>
    </source>
</evidence>
<dbReference type="Pfam" id="PF00069">
    <property type="entry name" value="Pkinase"/>
    <property type="match status" value="1"/>
</dbReference>
<dbReference type="GO" id="GO:0004674">
    <property type="term" value="F:protein serine/threonine kinase activity"/>
    <property type="evidence" value="ECO:0007669"/>
    <property type="project" value="UniProtKB-KW"/>
</dbReference>
<keyword evidence="7" id="KW-0732">Signal</keyword>
<keyword evidence="10" id="KW-0418">Kinase</keyword>
<evidence type="ECO:0000259" key="19">
    <source>
        <dbReference type="PROSITE" id="PS50011"/>
    </source>
</evidence>
<dbReference type="SUPFAM" id="SSF52047">
    <property type="entry name" value="RNI-like"/>
    <property type="match status" value="1"/>
</dbReference>
<dbReference type="InterPro" id="IPR026960">
    <property type="entry name" value="RVT-Znf"/>
</dbReference>
<dbReference type="OMA" id="KWMIHAG"/>
<keyword evidence="22" id="KW-1185">Reference proteome</keyword>
<dbReference type="InterPro" id="IPR003591">
    <property type="entry name" value="Leu-rich_rpt_typical-subtyp"/>
</dbReference>
<organism evidence="21">
    <name type="scientific">Oryza brachyantha</name>
    <name type="common">malo sina</name>
    <dbReference type="NCBI Taxonomy" id="4533"/>
    <lineage>
        <taxon>Eukaryota</taxon>
        <taxon>Viridiplantae</taxon>
        <taxon>Streptophyta</taxon>
        <taxon>Embryophyta</taxon>
        <taxon>Tracheophyta</taxon>
        <taxon>Spermatophyta</taxon>
        <taxon>Magnoliopsida</taxon>
        <taxon>Liliopsida</taxon>
        <taxon>Poales</taxon>
        <taxon>Poaceae</taxon>
        <taxon>BOP clade</taxon>
        <taxon>Oryzoideae</taxon>
        <taxon>Oryzeae</taxon>
        <taxon>Oryzinae</taxon>
        <taxon>Oryza</taxon>
    </lineage>
</organism>
<dbReference type="GO" id="GO:0005886">
    <property type="term" value="C:plasma membrane"/>
    <property type="evidence" value="ECO:0007669"/>
    <property type="project" value="UniProtKB-SubCell"/>
</dbReference>
<dbReference type="FunFam" id="1.10.510.10:FF:000479">
    <property type="entry name" value="Leucine-rich repeat receptor-like protein kinase"/>
    <property type="match status" value="1"/>
</dbReference>
<evidence type="ECO:0000256" key="16">
    <source>
        <dbReference type="ARBA" id="ARBA00047899"/>
    </source>
</evidence>
<evidence type="ECO:0000256" key="7">
    <source>
        <dbReference type="ARBA" id="ARBA00022729"/>
    </source>
</evidence>
<dbReference type="InterPro" id="IPR008266">
    <property type="entry name" value="Tyr_kinase_AS"/>
</dbReference>
<dbReference type="Gene3D" id="1.10.510.10">
    <property type="entry name" value="Transferase(Phosphotransferase) domain 1"/>
    <property type="match status" value="1"/>
</dbReference>
<dbReference type="GO" id="GO:0005524">
    <property type="term" value="F:ATP binding"/>
    <property type="evidence" value="ECO:0007669"/>
    <property type="project" value="UniProtKB-UniRule"/>
</dbReference>
<dbReference type="Gramene" id="OB01G22140.1">
    <property type="protein sequence ID" value="OB01G22140.1"/>
    <property type="gene ID" value="OB01G22140"/>
</dbReference>
<dbReference type="Gene3D" id="3.80.10.10">
    <property type="entry name" value="Ribonuclease Inhibitor"/>
    <property type="match status" value="1"/>
</dbReference>
<dbReference type="Pfam" id="PF20141">
    <property type="entry name" value="Island"/>
    <property type="match status" value="1"/>
</dbReference>